<feature type="site" description="Important for hydrogen atom transfer" evidence="8">
    <location>
        <position position="218"/>
    </location>
</feature>
<feature type="site" description="Important for electron transfer" evidence="8">
    <location>
        <position position="744"/>
    </location>
</feature>
<feature type="active site" description="Cysteine radical intermediate" evidence="8">
    <location>
        <position position="419"/>
    </location>
</feature>
<comment type="function">
    <text evidence="8">Ribonucleoside-diphosphate reductase holoenzyme provides the precursors necessary for viral DNA synthesis. Allows virus growth in non-dividing cells, as well as reactivation from latency in infected hosts. Catalyzes the biosynthesis of deoxyribonucleotides from the corresponding ribonucleotides.</text>
</comment>
<feature type="active site" description="Proton acceptor" evidence="8">
    <location>
        <position position="417"/>
    </location>
</feature>
<dbReference type="HAMAP" id="MF_04026">
    <property type="entry name" value="HSV_RIR1"/>
    <property type="match status" value="1"/>
</dbReference>
<evidence type="ECO:0000256" key="7">
    <source>
        <dbReference type="ARBA" id="ARBA00023157"/>
    </source>
</evidence>
<dbReference type="EC" id="1.17.4.1" evidence="8"/>
<dbReference type="Pfam" id="PF00317">
    <property type="entry name" value="Ribonuc_red_lgN"/>
    <property type="match status" value="1"/>
</dbReference>
<feature type="binding site" evidence="8">
    <location>
        <position position="202"/>
    </location>
    <ligand>
        <name>substrate</name>
    </ligand>
</feature>
<dbReference type="PRINTS" id="PR01183">
    <property type="entry name" value="RIBORDTASEM1"/>
</dbReference>
<dbReference type="Gene3D" id="3.20.70.20">
    <property type="match status" value="1"/>
</dbReference>
<dbReference type="GO" id="GO:0009263">
    <property type="term" value="P:deoxyribonucleotide biosynthetic process"/>
    <property type="evidence" value="ECO:0007669"/>
    <property type="project" value="UniProtKB-KW"/>
</dbReference>
<gene>
    <name evidence="11" type="primary">ORF61</name>
    <name evidence="8" type="synonym">RIR1</name>
</gene>
<organism evidence="11">
    <name type="scientific">Common bottlenose dolphin gammaherpesvirus 1 strain Sarasota</name>
    <dbReference type="NCBI Taxonomy" id="2022783"/>
    <lineage>
        <taxon>Viruses</taxon>
        <taxon>Duplodnaviria</taxon>
        <taxon>Heunggongvirae</taxon>
        <taxon>Peploviricota</taxon>
        <taxon>Herviviricetes</taxon>
        <taxon>Herpesvirales</taxon>
        <taxon>Orthoherpesviridae</taxon>
        <taxon>Gammaherpesvirinae</taxon>
        <taxon>Bossavirus</taxon>
        <taxon>Bossavirus delphinidgamma1</taxon>
        <taxon>Delphinid gammaherpesvirus 1</taxon>
    </lineage>
</organism>
<feature type="active site" description="Proton acceptor" evidence="8">
    <location>
        <position position="421"/>
    </location>
</feature>
<comment type="catalytic activity">
    <reaction evidence="8 9">
        <text>a 2'-deoxyribonucleoside 5'-diphosphate + [thioredoxin]-disulfide + H2O = a ribonucleoside 5'-diphosphate + [thioredoxin]-dithiol</text>
        <dbReference type="Rhea" id="RHEA:23252"/>
        <dbReference type="Rhea" id="RHEA-COMP:10698"/>
        <dbReference type="Rhea" id="RHEA-COMP:10700"/>
        <dbReference type="ChEBI" id="CHEBI:15377"/>
        <dbReference type="ChEBI" id="CHEBI:29950"/>
        <dbReference type="ChEBI" id="CHEBI:50058"/>
        <dbReference type="ChEBI" id="CHEBI:57930"/>
        <dbReference type="ChEBI" id="CHEBI:73316"/>
        <dbReference type="EC" id="1.17.4.1"/>
    </reaction>
</comment>
<dbReference type="PANTHER" id="PTHR11573">
    <property type="entry name" value="RIBONUCLEOSIDE-DIPHOSPHATE REDUCTASE LARGE CHAIN"/>
    <property type="match status" value="1"/>
</dbReference>
<dbReference type="PROSITE" id="PS00089">
    <property type="entry name" value="RIBORED_LARGE"/>
    <property type="match status" value="1"/>
</dbReference>
<dbReference type="InterPro" id="IPR039718">
    <property type="entry name" value="Rrm1"/>
</dbReference>
<dbReference type="Pfam" id="PF02867">
    <property type="entry name" value="Ribonuc_red_lgC"/>
    <property type="match status" value="1"/>
</dbReference>
<dbReference type="KEGG" id="vg:33194275"/>
<feature type="site" description="Important for hydrogen atom transfer" evidence="8">
    <location>
        <position position="433"/>
    </location>
</feature>
<accession>A0A1Z1NEK3</accession>
<keyword evidence="9" id="KW-0215">Deoxyribonucleotide synthesis</keyword>
<comment type="similarity">
    <text evidence="1 8 9">Belongs to the ribonucleoside diphosphate reductase large chain family.</text>
</comment>
<evidence type="ECO:0000256" key="6">
    <source>
        <dbReference type="ARBA" id="ARBA00023002"/>
    </source>
</evidence>
<dbReference type="Proteomes" id="UP000214863">
    <property type="component" value="Segment"/>
</dbReference>
<evidence type="ECO:0000256" key="1">
    <source>
        <dbReference type="ARBA" id="ARBA00010406"/>
    </source>
</evidence>
<feature type="binding site" evidence="8">
    <location>
        <begin position="217"/>
        <end position="218"/>
    </location>
    <ligand>
        <name>substrate</name>
    </ligand>
</feature>
<evidence type="ECO:0000313" key="11">
    <source>
        <dbReference type="EMBL" id="ARW78123.1"/>
    </source>
</evidence>
<dbReference type="GO" id="GO:0005524">
    <property type="term" value="F:ATP binding"/>
    <property type="evidence" value="ECO:0007669"/>
    <property type="project" value="UniProtKB-UniRule"/>
</dbReference>
<dbReference type="InterPro" id="IPR034717">
    <property type="entry name" value="HSV_RIR1"/>
</dbReference>
<dbReference type="NCBIfam" id="TIGR02506">
    <property type="entry name" value="NrdE_NrdA"/>
    <property type="match status" value="1"/>
</dbReference>
<dbReference type="InterPro" id="IPR013346">
    <property type="entry name" value="NrdE_NrdA_C"/>
</dbReference>
<keyword evidence="4 8" id="KW-0547">Nucleotide-binding</keyword>
<dbReference type="InterPro" id="IPR000788">
    <property type="entry name" value="RNR_lg_C"/>
</dbReference>
<comment type="function">
    <text evidence="9">Provides the precursors necessary for DNA synthesis. Catalyzes the biosynthesis of deoxyribonucleotides from the corresponding ribonucleotides.</text>
</comment>
<feature type="site" description="Interacts with thioredoxin/glutaredoxin" evidence="8">
    <location>
        <position position="774"/>
    </location>
</feature>
<evidence type="ECO:0000256" key="5">
    <source>
        <dbReference type="ARBA" id="ARBA00022840"/>
    </source>
</evidence>
<dbReference type="GO" id="GO:0006260">
    <property type="term" value="P:DNA replication"/>
    <property type="evidence" value="ECO:0007669"/>
    <property type="project" value="UniProtKB-KW"/>
</dbReference>
<evidence type="ECO:0000313" key="12">
    <source>
        <dbReference type="Proteomes" id="UP000214863"/>
    </source>
</evidence>
<feature type="binding site" evidence="8">
    <location>
        <begin position="613"/>
        <end position="617"/>
    </location>
    <ligand>
        <name>substrate</name>
    </ligand>
</feature>
<dbReference type="EMBL" id="KY965444">
    <property type="protein sequence ID" value="ARW78123.1"/>
    <property type="molecule type" value="Genomic_DNA"/>
</dbReference>
<keyword evidence="5 8" id="KW-0067">ATP-binding</keyword>
<keyword evidence="12" id="KW-1185">Reference proteome</keyword>
<proteinExistence type="inferred from homology"/>
<keyword evidence="3" id="KW-0235">DNA replication</keyword>
<dbReference type="GO" id="GO:0004748">
    <property type="term" value="F:ribonucleoside-diphosphate reductase activity, thioredoxin disulfide as acceptor"/>
    <property type="evidence" value="ECO:0007669"/>
    <property type="project" value="UniProtKB-UniRule"/>
</dbReference>
<evidence type="ECO:0000256" key="3">
    <source>
        <dbReference type="ARBA" id="ARBA00022705"/>
    </source>
</evidence>
<dbReference type="InterPro" id="IPR013509">
    <property type="entry name" value="RNR_lsu_N"/>
</dbReference>
<reference evidence="11" key="1">
    <citation type="submission" date="2017-04" db="EMBL/GenBank/DDBJ databases">
        <title>Genome sequence of delphinid gammaherpesvirus 1 from an Atlantic bottlenose dolphin (Tursiops truncatus).</title>
        <authorList>
            <person name="Davison A.J."/>
            <person name="Subramaniam K."/>
            <person name="Kerr K."/>
            <person name="Jacob J.J."/>
            <person name="Landrau-Giovannetti N."/>
            <person name="Waltzek T.B."/>
        </authorList>
    </citation>
    <scope>NUCLEOTIDE SEQUENCE [LARGE SCALE GENOMIC DNA]</scope>
    <source>
        <strain evidence="11">Sarasota</strain>
    </source>
</reference>
<feature type="binding site" evidence="8">
    <location>
        <begin position="417"/>
        <end position="421"/>
    </location>
    <ligand>
        <name>substrate</name>
    </ligand>
</feature>
<feature type="binding site" evidence="8">
    <location>
        <position position="248"/>
    </location>
    <ligand>
        <name>substrate</name>
    </ligand>
</feature>
<comment type="subunit">
    <text evidence="8">Heterotetramer composed of a homodimer of the large subunit (R1) and a homodimer of the small subunit (R2). Larger multisubunit protein complex are also active, composed of (R1)n(R2)n.</text>
</comment>
<dbReference type="SUPFAM" id="SSF51998">
    <property type="entry name" value="PFL-like glycyl radical enzymes"/>
    <property type="match status" value="1"/>
</dbReference>
<keyword evidence="7 8" id="KW-1015">Disulfide bond</keyword>
<feature type="domain" description="Ribonucleotide reductase large subunit" evidence="10">
    <location>
        <begin position="591"/>
        <end position="613"/>
    </location>
</feature>
<dbReference type="PANTHER" id="PTHR11573:SF6">
    <property type="entry name" value="RIBONUCLEOSIDE-DIPHOSPHATE REDUCTASE LARGE SUBUNIT"/>
    <property type="match status" value="1"/>
</dbReference>
<evidence type="ECO:0000256" key="2">
    <source>
        <dbReference type="ARBA" id="ARBA00022518"/>
    </source>
</evidence>
<feature type="site" description="Important for electron transfer" evidence="8">
    <location>
        <position position="745"/>
    </location>
</feature>
<keyword evidence="2 8" id="KW-0244">Early protein</keyword>
<dbReference type="GO" id="GO:0016032">
    <property type="term" value="P:viral process"/>
    <property type="evidence" value="ECO:0007669"/>
    <property type="project" value="UniProtKB-UniRule"/>
</dbReference>
<evidence type="ECO:0000259" key="10">
    <source>
        <dbReference type="PROSITE" id="PS00089"/>
    </source>
</evidence>
<keyword evidence="6 8" id="KW-0560">Oxidoreductase</keyword>
<dbReference type="GeneID" id="33194275"/>
<dbReference type="RefSeq" id="YP_009388561.1">
    <property type="nucleotide sequence ID" value="NC_035117.1"/>
</dbReference>
<comment type="caution">
    <text evidence="8">Lacks conserved residue(s) required for the propagation of feature annotation.</text>
</comment>
<evidence type="ECO:0000256" key="9">
    <source>
        <dbReference type="RuleBase" id="RU003410"/>
    </source>
</evidence>
<sequence length="797" mass="89441">MAGYGSSHSTSESLAAALINHLKVSAGFDKEANALAGRLEHWIYDKHSTQSVGEYLDVFKDVLDSSVVKFLADNEENLDVYCSLFKNSPAYERLITVGVLSAKRLFDTYVLRACDVRASQGPPFAGAAAGGSLGPGAVYESVTHFFMRIAAFCACQCMRHEFLRKTIAEIQKKDWGERVEGPMELFDYFFKPLSRQLVCCATPVMRSAGVKDGNLASCFIYAPDLFSEERTAAALFHELSALLAVKSGVGIDITRFSHEKNVHNCLKLMNAQVEYYNDHNPRPVSVAAYIELWHFQIQEFLASKLPETQDRCASIFQGLCIPGLFFETYLRDPGESWYLFDPAMAGNLSSLHGEEFNREYARLVAAGAYSSKVSAKSLMFAIINTIIKTGSPYIILKEACNRHYWRETQGGAIAAANLCAEVIQHPGDVVSTCNLANICLPKCLVKEEFKSRRGRHFHDQYDEHGEYFSMEVLHKAVQVATFVVNAAIVGGRCPTEATFVGQMERSMGIGVHGLADVFARLRYEYIEDGAAKLDVRIFENMYFKAVETSHRIVLWGGGTPFKGWEESKLSKGVFHWEGWKDVKLSIPAEQWNDLRRSIVGTGVFNSQYVALMPTTGSSQLTGYNESYYPFYANISSKVSNKEEVMRPNAVFLEQLCATDLKTVRFYGGDVWKFPDKLRAKYRYFLSAFDYSPREQLIRARERAPFIDHSQSHSFFLNEASVVSARYIKDLLVLGYQLGLKTIMYYCRVKKETNLGALECLEGPESNGVIKTPRCSRAELAGYNKETRDAVNECESCQ</sequence>
<evidence type="ECO:0000256" key="8">
    <source>
        <dbReference type="HAMAP-Rule" id="MF_04026"/>
    </source>
</evidence>
<evidence type="ECO:0000256" key="4">
    <source>
        <dbReference type="ARBA" id="ARBA00022741"/>
    </source>
</evidence>
<protein>
    <recommendedName>
        <fullName evidence="8">Ribonucleoside-diphosphate reductase large subunit</fullName>
        <shortName evidence="8">R1</shortName>
        <ecNumber evidence="8">1.17.4.1</ecNumber>
    </recommendedName>
    <alternativeName>
        <fullName evidence="8">Ribonucleotide reductase large subunit</fullName>
    </alternativeName>
</protein>
<name>A0A1Z1NEK3_9GAMA</name>
<dbReference type="OrthoDB" id="2980at10239"/>
<dbReference type="UniPathway" id="UPA00326"/>